<feature type="non-terminal residue" evidence="7">
    <location>
        <position position="152"/>
    </location>
</feature>
<keyword evidence="2" id="KW-0677">Repeat</keyword>
<evidence type="ECO:0000256" key="5">
    <source>
        <dbReference type="PROSITE-ProRule" id="PRU00042"/>
    </source>
</evidence>
<dbReference type="AlphaFoldDB" id="A0A9Q0RWG9"/>
<keyword evidence="3 5" id="KW-0863">Zinc-finger</keyword>
<gene>
    <name evidence="7" type="primary">ZNF26</name>
    <name evidence="7" type="ORF">Bhyg_13559</name>
</gene>
<name>A0A9Q0RWG9_9DIPT</name>
<dbReference type="PROSITE" id="PS50157">
    <property type="entry name" value="ZINC_FINGER_C2H2_2"/>
    <property type="match status" value="4"/>
</dbReference>
<dbReference type="GO" id="GO:0008270">
    <property type="term" value="F:zinc ion binding"/>
    <property type="evidence" value="ECO:0007669"/>
    <property type="project" value="UniProtKB-KW"/>
</dbReference>
<evidence type="ECO:0000313" key="8">
    <source>
        <dbReference type="Proteomes" id="UP001151699"/>
    </source>
</evidence>
<dbReference type="EMBL" id="WJQU01000004">
    <property type="protein sequence ID" value="KAJ6634977.1"/>
    <property type="molecule type" value="Genomic_DNA"/>
</dbReference>
<reference evidence="7" key="1">
    <citation type="submission" date="2022-07" db="EMBL/GenBank/DDBJ databases">
        <authorList>
            <person name="Trinca V."/>
            <person name="Uliana J.V.C."/>
            <person name="Torres T.T."/>
            <person name="Ward R.J."/>
            <person name="Monesi N."/>
        </authorList>
    </citation>
    <scope>NUCLEOTIDE SEQUENCE</scope>
    <source>
        <strain evidence="7">HSMRA1968</strain>
        <tissue evidence="7">Whole embryos</tissue>
    </source>
</reference>
<dbReference type="FunFam" id="3.30.160.60:FF:000065">
    <property type="entry name" value="B-cell CLL/lymphoma 6, member B"/>
    <property type="match status" value="1"/>
</dbReference>
<keyword evidence="1" id="KW-0479">Metal-binding</keyword>
<feature type="domain" description="C2H2-type" evidence="6">
    <location>
        <begin position="44"/>
        <end position="71"/>
    </location>
</feature>
<dbReference type="InterPro" id="IPR013087">
    <property type="entry name" value="Znf_C2H2_type"/>
</dbReference>
<accession>A0A9Q0RWG9</accession>
<evidence type="ECO:0000313" key="7">
    <source>
        <dbReference type="EMBL" id="KAJ6634977.1"/>
    </source>
</evidence>
<proteinExistence type="predicted"/>
<evidence type="ECO:0000256" key="3">
    <source>
        <dbReference type="ARBA" id="ARBA00022771"/>
    </source>
</evidence>
<dbReference type="InterPro" id="IPR036236">
    <property type="entry name" value="Znf_C2H2_sf"/>
</dbReference>
<dbReference type="Pfam" id="PF00096">
    <property type="entry name" value="zf-C2H2"/>
    <property type="match status" value="1"/>
</dbReference>
<dbReference type="PANTHER" id="PTHR24379:SF121">
    <property type="entry name" value="C2H2-TYPE DOMAIN-CONTAINING PROTEIN"/>
    <property type="match status" value="1"/>
</dbReference>
<keyword evidence="8" id="KW-1185">Reference proteome</keyword>
<organism evidence="7 8">
    <name type="scientific">Pseudolycoriella hygida</name>
    <dbReference type="NCBI Taxonomy" id="35572"/>
    <lineage>
        <taxon>Eukaryota</taxon>
        <taxon>Metazoa</taxon>
        <taxon>Ecdysozoa</taxon>
        <taxon>Arthropoda</taxon>
        <taxon>Hexapoda</taxon>
        <taxon>Insecta</taxon>
        <taxon>Pterygota</taxon>
        <taxon>Neoptera</taxon>
        <taxon>Endopterygota</taxon>
        <taxon>Diptera</taxon>
        <taxon>Nematocera</taxon>
        <taxon>Sciaroidea</taxon>
        <taxon>Sciaridae</taxon>
        <taxon>Pseudolycoriella</taxon>
    </lineage>
</organism>
<dbReference type="OrthoDB" id="7757458at2759"/>
<evidence type="ECO:0000256" key="4">
    <source>
        <dbReference type="ARBA" id="ARBA00022833"/>
    </source>
</evidence>
<evidence type="ECO:0000256" key="1">
    <source>
        <dbReference type="ARBA" id="ARBA00022723"/>
    </source>
</evidence>
<protein>
    <submittedName>
        <fullName evidence="7">Zinc finger protein</fullName>
    </submittedName>
</protein>
<dbReference type="PANTHER" id="PTHR24379">
    <property type="entry name" value="KRAB AND ZINC FINGER DOMAIN-CONTAINING"/>
    <property type="match status" value="1"/>
</dbReference>
<dbReference type="SMART" id="SM00355">
    <property type="entry name" value="ZnF_C2H2"/>
    <property type="match status" value="5"/>
</dbReference>
<dbReference type="Proteomes" id="UP001151699">
    <property type="component" value="Chromosome C"/>
</dbReference>
<feature type="domain" description="C2H2-type" evidence="6">
    <location>
        <begin position="3"/>
        <end position="30"/>
    </location>
</feature>
<dbReference type="SUPFAM" id="SSF57667">
    <property type="entry name" value="beta-beta-alpha zinc fingers"/>
    <property type="match status" value="2"/>
</dbReference>
<evidence type="ECO:0000259" key="6">
    <source>
        <dbReference type="PROSITE" id="PS50157"/>
    </source>
</evidence>
<comment type="caution">
    <text evidence="7">The sequence shown here is derived from an EMBL/GenBank/DDBJ whole genome shotgun (WGS) entry which is preliminary data.</text>
</comment>
<dbReference type="Gene3D" id="3.30.160.60">
    <property type="entry name" value="Classic Zinc Finger"/>
    <property type="match status" value="2"/>
</dbReference>
<evidence type="ECO:0000256" key="2">
    <source>
        <dbReference type="ARBA" id="ARBA00022737"/>
    </source>
</evidence>
<keyword evidence="4" id="KW-0862">Zinc</keyword>
<dbReference type="PROSITE" id="PS00028">
    <property type="entry name" value="ZINC_FINGER_C2H2_1"/>
    <property type="match status" value="4"/>
</dbReference>
<sequence>MSFMCAQCNDKFDYQYQLIAHEYSHSTVSKSVVSHENKENVSRYKCNLCGLFFLNADHLNNHYSQHAGERKSVCGQCKTSFKTETRYIHHIENPSIHMNNFECSFCCKKLSNKKYLKRHIKLHARETPFYCDICRKPFVTKKKLDDHVKTHT</sequence>
<dbReference type="Pfam" id="PF13894">
    <property type="entry name" value="zf-C2H2_4"/>
    <property type="match status" value="1"/>
</dbReference>
<feature type="domain" description="C2H2-type" evidence="6">
    <location>
        <begin position="101"/>
        <end position="128"/>
    </location>
</feature>
<feature type="domain" description="C2H2-type" evidence="6">
    <location>
        <begin position="129"/>
        <end position="152"/>
    </location>
</feature>